<evidence type="ECO:0000313" key="2">
    <source>
        <dbReference type="EMBL" id="RQG91548.1"/>
    </source>
</evidence>
<accession>A0A3N6LPU1</accession>
<evidence type="ECO:0000313" key="3">
    <source>
        <dbReference type="Proteomes" id="UP000273828"/>
    </source>
</evidence>
<keyword evidence="1" id="KW-0812">Transmembrane</keyword>
<protein>
    <submittedName>
        <fullName evidence="2">Uncharacterized protein</fullName>
    </submittedName>
</protein>
<dbReference type="EMBL" id="REFY01000002">
    <property type="protein sequence ID" value="RQG91548.1"/>
    <property type="molecule type" value="Genomic_DNA"/>
</dbReference>
<reference evidence="2 3" key="1">
    <citation type="submission" date="2018-10" db="EMBL/GenBank/DDBJ databases">
        <title>Natrarchaeobius chitinivorans gen. nov., sp. nov., and Natrarchaeobius haloalkaliphilus sp. nov., alkaliphilic, chitin-utilizing haloarchaea from hypersaline alkaline lakes.</title>
        <authorList>
            <person name="Sorokin D.Y."/>
            <person name="Elcheninov A.G."/>
            <person name="Kostrikina N.A."/>
            <person name="Bale N.J."/>
            <person name="Sinninghe Damste J.S."/>
            <person name="Khijniak T.V."/>
            <person name="Kublanov I.V."/>
            <person name="Toshchakov S.V."/>
        </authorList>
    </citation>
    <scope>NUCLEOTIDE SEQUENCE [LARGE SCALE GENOMIC DNA]</scope>
    <source>
        <strain evidence="2 3">AArcht-Sl</strain>
    </source>
</reference>
<feature type="transmembrane region" description="Helical" evidence="1">
    <location>
        <begin position="39"/>
        <end position="60"/>
    </location>
</feature>
<feature type="transmembrane region" description="Helical" evidence="1">
    <location>
        <begin position="14"/>
        <end position="32"/>
    </location>
</feature>
<proteinExistence type="predicted"/>
<comment type="caution">
    <text evidence="2">The sequence shown here is derived from an EMBL/GenBank/DDBJ whole genome shotgun (WGS) entry which is preliminary data.</text>
</comment>
<dbReference type="Proteomes" id="UP000273828">
    <property type="component" value="Unassembled WGS sequence"/>
</dbReference>
<evidence type="ECO:0000256" key="1">
    <source>
        <dbReference type="SAM" id="Phobius"/>
    </source>
</evidence>
<dbReference type="AlphaFoldDB" id="A0A3N6LPU1"/>
<keyword evidence="1" id="KW-1133">Transmembrane helix</keyword>
<name>A0A3N6LPU1_9EURY</name>
<organism evidence="2 3">
    <name type="scientific">Natrarchaeobius halalkaliphilus</name>
    <dbReference type="NCBI Taxonomy" id="1679091"/>
    <lineage>
        <taxon>Archaea</taxon>
        <taxon>Methanobacteriati</taxon>
        <taxon>Methanobacteriota</taxon>
        <taxon>Stenosarchaea group</taxon>
        <taxon>Halobacteria</taxon>
        <taxon>Halobacteriales</taxon>
        <taxon>Natrialbaceae</taxon>
        <taxon>Natrarchaeobius</taxon>
    </lineage>
</organism>
<keyword evidence="3" id="KW-1185">Reference proteome</keyword>
<dbReference type="RefSeq" id="WP_124177679.1">
    <property type="nucleotide sequence ID" value="NZ_REFY01000002.1"/>
</dbReference>
<keyword evidence="1" id="KW-0472">Membrane</keyword>
<sequence>MFESVDTLGTIRNLGVYAIGVGLAAVGALGLADAIDFSIVLSGAFFVLGLALVVAVHEFFGGPI</sequence>
<gene>
    <name evidence="2" type="ORF">EA462_06205</name>
</gene>